<comment type="similarity">
    <text evidence="2 8">Belongs to the PhoU family.</text>
</comment>
<keyword evidence="6 8" id="KW-0592">Phosphate transport</keyword>
<dbReference type="Pfam" id="PF01895">
    <property type="entry name" value="PhoU"/>
    <property type="match status" value="2"/>
</dbReference>
<gene>
    <name evidence="10" type="primary">phoU</name>
    <name evidence="10" type="ORF">DSM104635_00907</name>
</gene>
<dbReference type="GO" id="GO:0006817">
    <property type="term" value="P:phosphate ion transport"/>
    <property type="evidence" value="ECO:0007669"/>
    <property type="project" value="UniProtKB-KW"/>
</dbReference>
<dbReference type="RefSeq" id="WP_158765054.1">
    <property type="nucleotide sequence ID" value="NZ_CP047045.1"/>
</dbReference>
<organism evidence="10 11">
    <name type="scientific">Terricaulis silvestris</name>
    <dbReference type="NCBI Taxonomy" id="2686094"/>
    <lineage>
        <taxon>Bacteria</taxon>
        <taxon>Pseudomonadati</taxon>
        <taxon>Pseudomonadota</taxon>
        <taxon>Alphaproteobacteria</taxon>
        <taxon>Caulobacterales</taxon>
        <taxon>Caulobacteraceae</taxon>
        <taxon>Terricaulis</taxon>
    </lineage>
</organism>
<keyword evidence="5 8" id="KW-0963">Cytoplasm</keyword>
<dbReference type="Gene3D" id="1.20.58.220">
    <property type="entry name" value="Phosphate transport system protein phou homolog 2, domain 2"/>
    <property type="match status" value="1"/>
</dbReference>
<dbReference type="SUPFAM" id="SSF109755">
    <property type="entry name" value="PhoU-like"/>
    <property type="match status" value="1"/>
</dbReference>
<keyword evidence="11" id="KW-1185">Reference proteome</keyword>
<dbReference type="PANTHER" id="PTHR42930:SF3">
    <property type="entry name" value="PHOSPHATE-SPECIFIC TRANSPORT SYSTEM ACCESSORY PROTEIN PHOU"/>
    <property type="match status" value="1"/>
</dbReference>
<dbReference type="AlphaFoldDB" id="A0A6I6MJM8"/>
<protein>
    <recommendedName>
        <fullName evidence="8">Phosphate-specific transport system accessory protein PhoU</fullName>
    </recommendedName>
</protein>
<evidence type="ECO:0000256" key="2">
    <source>
        <dbReference type="ARBA" id="ARBA00008107"/>
    </source>
</evidence>
<evidence type="ECO:0000313" key="11">
    <source>
        <dbReference type="Proteomes" id="UP000431269"/>
    </source>
</evidence>
<dbReference type="GO" id="GO:0030643">
    <property type="term" value="P:intracellular phosphate ion homeostasis"/>
    <property type="evidence" value="ECO:0007669"/>
    <property type="project" value="InterPro"/>
</dbReference>
<comment type="function">
    <text evidence="7 8">Plays a role in the regulation of phosphate uptake.</text>
</comment>
<dbReference type="InterPro" id="IPR028366">
    <property type="entry name" value="PhoU"/>
</dbReference>
<feature type="domain" description="PhoU" evidence="9">
    <location>
        <begin position="20"/>
        <end position="108"/>
    </location>
</feature>
<evidence type="ECO:0000256" key="6">
    <source>
        <dbReference type="ARBA" id="ARBA00022592"/>
    </source>
</evidence>
<evidence type="ECO:0000256" key="7">
    <source>
        <dbReference type="ARBA" id="ARBA00056181"/>
    </source>
</evidence>
<reference evidence="11" key="1">
    <citation type="submission" date="2019-12" db="EMBL/GenBank/DDBJ databases">
        <title>Complete genome of Terracaulis silvestris 0127_4.</title>
        <authorList>
            <person name="Vieira S."/>
            <person name="Riedel T."/>
            <person name="Sproer C."/>
            <person name="Pascual J."/>
            <person name="Boedeker C."/>
            <person name="Overmann J."/>
        </authorList>
    </citation>
    <scope>NUCLEOTIDE SEQUENCE [LARGE SCALE GENOMIC DNA]</scope>
    <source>
        <strain evidence="11">0127_4</strain>
    </source>
</reference>
<comment type="subcellular location">
    <subcellularLocation>
        <location evidence="1 8">Cytoplasm</location>
    </subcellularLocation>
</comment>
<dbReference type="EMBL" id="CP047045">
    <property type="protein sequence ID" value="QGZ94091.1"/>
    <property type="molecule type" value="Genomic_DNA"/>
</dbReference>
<dbReference type="GO" id="GO:0045936">
    <property type="term" value="P:negative regulation of phosphate metabolic process"/>
    <property type="evidence" value="ECO:0007669"/>
    <property type="project" value="InterPro"/>
</dbReference>
<dbReference type="NCBIfam" id="TIGR02135">
    <property type="entry name" value="phoU_full"/>
    <property type="match status" value="1"/>
</dbReference>
<evidence type="ECO:0000256" key="8">
    <source>
        <dbReference type="PIRNR" id="PIRNR003107"/>
    </source>
</evidence>
<feature type="domain" description="PhoU" evidence="9">
    <location>
        <begin position="123"/>
        <end position="208"/>
    </location>
</feature>
<accession>A0A6I6MJM8</accession>
<dbReference type="InterPro" id="IPR026022">
    <property type="entry name" value="PhoU_dom"/>
</dbReference>
<evidence type="ECO:0000259" key="9">
    <source>
        <dbReference type="Pfam" id="PF01895"/>
    </source>
</evidence>
<dbReference type="FunFam" id="1.20.58.220:FF:000004">
    <property type="entry name" value="Phosphate-specific transport system accessory protein PhoU"/>
    <property type="match status" value="1"/>
</dbReference>
<dbReference type="KEGG" id="tsv:DSM104635_00907"/>
<evidence type="ECO:0000256" key="3">
    <source>
        <dbReference type="ARBA" id="ARBA00011738"/>
    </source>
</evidence>
<evidence type="ECO:0000256" key="4">
    <source>
        <dbReference type="ARBA" id="ARBA00022448"/>
    </source>
</evidence>
<evidence type="ECO:0000256" key="5">
    <source>
        <dbReference type="ARBA" id="ARBA00022490"/>
    </source>
</evidence>
<evidence type="ECO:0000256" key="1">
    <source>
        <dbReference type="ARBA" id="ARBA00004496"/>
    </source>
</evidence>
<dbReference type="PIRSF" id="PIRSF003107">
    <property type="entry name" value="PhoU"/>
    <property type="match status" value="1"/>
</dbReference>
<dbReference type="InterPro" id="IPR038078">
    <property type="entry name" value="PhoU-like_sf"/>
</dbReference>
<dbReference type="GO" id="GO:0005737">
    <property type="term" value="C:cytoplasm"/>
    <property type="evidence" value="ECO:0007669"/>
    <property type="project" value="UniProtKB-SubCell"/>
</dbReference>
<proteinExistence type="inferred from homology"/>
<evidence type="ECO:0000313" key="10">
    <source>
        <dbReference type="EMBL" id="QGZ94091.1"/>
    </source>
</evidence>
<keyword evidence="4 8" id="KW-0813">Transport</keyword>
<name>A0A6I6MJM8_9CAUL</name>
<dbReference type="PANTHER" id="PTHR42930">
    <property type="entry name" value="PHOSPHATE-SPECIFIC TRANSPORT SYSTEM ACCESSORY PROTEIN PHOU"/>
    <property type="match status" value="1"/>
</dbReference>
<sequence>MADHTVKAFTEELDALTQEVARMGGLAETAINDSLSAVARRDTELAQLVIQRDPKIDASQREVEKRAIKLFALRQPMASDLRVVLTAWRIAGELERVGDLAKNIAKRTLILNQDEPIQLTRSVERMGKMASAHLKQVLDAYANKDLQGAITVWHADDNIDAHYNSLFRELLTYMIEDPRMISSCAHLLFIAKNLERIGDHGTNIAEYIHFLVTGEEIATQRPRADADAE</sequence>
<comment type="subunit">
    <text evidence="3 8">Homodimer.</text>
</comment>
<dbReference type="Proteomes" id="UP000431269">
    <property type="component" value="Chromosome"/>
</dbReference>